<dbReference type="InterPro" id="IPR011008">
    <property type="entry name" value="Dimeric_a/b-barrel"/>
</dbReference>
<dbReference type="Gene3D" id="3.30.70.100">
    <property type="match status" value="1"/>
</dbReference>
<feature type="region of interest" description="Disordered" evidence="1">
    <location>
        <begin position="100"/>
        <end position="119"/>
    </location>
</feature>
<dbReference type="PANTHER" id="PTHR37811">
    <property type="entry name" value="BLL5343 PROTEIN"/>
    <property type="match status" value="1"/>
</dbReference>
<accession>A0A1X7ACY4</accession>
<proteinExistence type="predicted"/>
<feature type="domain" description="ABM" evidence="2">
    <location>
        <begin position="2"/>
        <end position="90"/>
    </location>
</feature>
<dbReference type="PANTHER" id="PTHR37811:SF2">
    <property type="entry name" value="ABM DOMAIN-CONTAINING PROTEIN"/>
    <property type="match status" value="1"/>
</dbReference>
<dbReference type="GO" id="GO:0004497">
    <property type="term" value="F:monooxygenase activity"/>
    <property type="evidence" value="ECO:0007669"/>
    <property type="project" value="UniProtKB-KW"/>
</dbReference>
<dbReference type="OrthoDB" id="9797060at2"/>
<organism evidence="3 4">
    <name type="scientific">Ruegeria meonggei</name>
    <dbReference type="NCBI Taxonomy" id="1446476"/>
    <lineage>
        <taxon>Bacteria</taxon>
        <taxon>Pseudomonadati</taxon>
        <taxon>Pseudomonadota</taxon>
        <taxon>Alphaproteobacteria</taxon>
        <taxon>Rhodobacterales</taxon>
        <taxon>Roseobacteraceae</taxon>
        <taxon>Ruegeria</taxon>
    </lineage>
</organism>
<keyword evidence="3" id="KW-0560">Oxidoreductase</keyword>
<dbReference type="InterPro" id="IPR007138">
    <property type="entry name" value="ABM_dom"/>
</dbReference>
<protein>
    <submittedName>
        <fullName evidence="3">Antibiotic biosynthesis monooxygenase</fullName>
    </submittedName>
</protein>
<evidence type="ECO:0000313" key="3">
    <source>
        <dbReference type="EMBL" id="SLN74477.1"/>
    </source>
</evidence>
<feature type="compositionally biased region" description="Basic and acidic residues" evidence="1">
    <location>
        <begin position="100"/>
        <end position="112"/>
    </location>
</feature>
<name>A0A1X7ACY4_9RHOB</name>
<dbReference type="SUPFAM" id="SSF54909">
    <property type="entry name" value="Dimeric alpha+beta barrel"/>
    <property type="match status" value="1"/>
</dbReference>
<dbReference type="InterPro" id="IPR052936">
    <property type="entry name" value="Jasmonate_Hydroxylase-like"/>
</dbReference>
<evidence type="ECO:0000259" key="2">
    <source>
        <dbReference type="PROSITE" id="PS51725"/>
    </source>
</evidence>
<keyword evidence="4" id="KW-1185">Reference proteome</keyword>
<dbReference type="Proteomes" id="UP000193778">
    <property type="component" value="Unassembled WGS sequence"/>
</dbReference>
<evidence type="ECO:0000313" key="4">
    <source>
        <dbReference type="Proteomes" id="UP000193778"/>
    </source>
</evidence>
<dbReference type="RefSeq" id="WP_085824473.1">
    <property type="nucleotide sequence ID" value="NZ_FWFP01000014.1"/>
</dbReference>
<reference evidence="4" key="1">
    <citation type="submission" date="2017-03" db="EMBL/GenBank/DDBJ databases">
        <authorList>
            <person name="Rodrigo-Torres L."/>
            <person name="Arahal R.D."/>
            <person name="Lucena T."/>
        </authorList>
    </citation>
    <scope>NUCLEOTIDE SEQUENCE [LARGE SCALE GENOMIC DNA]</scope>
    <source>
        <strain evidence="4">CECT 8411</strain>
    </source>
</reference>
<dbReference type="PROSITE" id="PS51725">
    <property type="entry name" value="ABM"/>
    <property type="match status" value="1"/>
</dbReference>
<dbReference type="AlphaFoldDB" id="A0A1X7ACY4"/>
<dbReference type="EMBL" id="FWFP01000014">
    <property type="protein sequence ID" value="SLN74477.1"/>
    <property type="molecule type" value="Genomic_DNA"/>
</dbReference>
<sequence length="119" mass="13874">MIVMVFEFDVEAHEMDDYMQTSTELREHLNGIEGFISIERFESSAKPGRFVAIGYFEDEDAVTKWRNLPAHRRAQALGRSRFFNSYRLVMADVTRDYTHDLRRESAPDDSNKAHRGQVS</sequence>
<evidence type="ECO:0000256" key="1">
    <source>
        <dbReference type="SAM" id="MobiDB-lite"/>
    </source>
</evidence>
<dbReference type="Pfam" id="PF03992">
    <property type="entry name" value="ABM"/>
    <property type="match status" value="1"/>
</dbReference>
<keyword evidence="3" id="KW-0503">Monooxygenase</keyword>
<gene>
    <name evidence="3" type="ORF">RUM8411_04027</name>
</gene>